<comment type="caution">
    <text evidence="2">The sequence shown here is derived from an EMBL/GenBank/DDBJ whole genome shotgun (WGS) entry which is preliminary data.</text>
</comment>
<protein>
    <recommendedName>
        <fullName evidence="4">SnoaL-like domain-containing protein</fullName>
    </recommendedName>
</protein>
<gene>
    <name evidence="2" type="ORF">CYCCA115_LOCUS7814</name>
</gene>
<organism evidence="2 3">
    <name type="scientific">Cylindrotheca closterium</name>
    <dbReference type="NCBI Taxonomy" id="2856"/>
    <lineage>
        <taxon>Eukaryota</taxon>
        <taxon>Sar</taxon>
        <taxon>Stramenopiles</taxon>
        <taxon>Ochrophyta</taxon>
        <taxon>Bacillariophyta</taxon>
        <taxon>Bacillariophyceae</taxon>
        <taxon>Bacillariophycidae</taxon>
        <taxon>Bacillariales</taxon>
        <taxon>Bacillariaceae</taxon>
        <taxon>Cylindrotheca</taxon>
    </lineage>
</organism>
<feature type="chain" id="PRO_5042019382" description="SnoaL-like domain-containing protein" evidence="1">
    <location>
        <begin position="18"/>
        <end position="169"/>
    </location>
</feature>
<proteinExistence type="predicted"/>
<reference evidence="2" key="1">
    <citation type="submission" date="2023-08" db="EMBL/GenBank/DDBJ databases">
        <authorList>
            <person name="Audoor S."/>
            <person name="Bilcke G."/>
        </authorList>
    </citation>
    <scope>NUCLEOTIDE SEQUENCE</scope>
</reference>
<evidence type="ECO:0000313" key="3">
    <source>
        <dbReference type="Proteomes" id="UP001295423"/>
    </source>
</evidence>
<evidence type="ECO:0000256" key="1">
    <source>
        <dbReference type="SAM" id="SignalP"/>
    </source>
</evidence>
<accession>A0AAD2CSE7</accession>
<feature type="signal peptide" evidence="1">
    <location>
        <begin position="1"/>
        <end position="17"/>
    </location>
</feature>
<sequence>MKLVAFLLLILPLIVNCLVAPQRMNPPETKIREQLDALKVADFERAFSCYSDDSQVVLGDVENFAEVASQSPFEFLVEHEDAQVVMVSTVMDPDVASCLVKVVFGKKWRKKRRNCAPCLYYTWELSRDDEDSEWEIEAFFPDFDDVDFDAIELIGVDDDEEGEMFGFEF</sequence>
<keyword evidence="1" id="KW-0732">Signal</keyword>
<dbReference type="Proteomes" id="UP001295423">
    <property type="component" value="Unassembled WGS sequence"/>
</dbReference>
<keyword evidence="3" id="KW-1185">Reference proteome</keyword>
<evidence type="ECO:0008006" key="4">
    <source>
        <dbReference type="Google" id="ProtNLM"/>
    </source>
</evidence>
<dbReference type="AlphaFoldDB" id="A0AAD2CSE7"/>
<name>A0AAD2CSE7_9STRA</name>
<evidence type="ECO:0000313" key="2">
    <source>
        <dbReference type="EMBL" id="CAJ1942172.1"/>
    </source>
</evidence>
<dbReference type="EMBL" id="CAKOGP040001112">
    <property type="protein sequence ID" value="CAJ1942172.1"/>
    <property type="molecule type" value="Genomic_DNA"/>
</dbReference>